<evidence type="ECO:0000313" key="3">
    <source>
        <dbReference type="Proteomes" id="UP000316443"/>
    </source>
</evidence>
<accession>A0A551YLU5</accession>
<evidence type="ECO:0000313" key="2">
    <source>
        <dbReference type="EMBL" id="TRT61946.1"/>
    </source>
</evidence>
<feature type="domain" description="DUF5615" evidence="1">
    <location>
        <begin position="1"/>
        <end position="78"/>
    </location>
</feature>
<comment type="caution">
    <text evidence="2">The sequence shown here is derived from an EMBL/GenBank/DDBJ whole genome shotgun (WGS) entry which is preliminary data.</text>
</comment>
<protein>
    <recommendedName>
        <fullName evidence="1">DUF5615 domain-containing protein</fullName>
    </recommendedName>
</protein>
<gene>
    <name evidence="2" type="ORF">EWV85_01720</name>
</gene>
<sequence length="111" mass="12511">MRILLDECIPRPLKREFTNYDIHTVVEMGWSGKKNGELLKLMSQNGFTILLTTDQNLRYEQNLQQAGIAVIVLVAPTNKLSDLLPLMPDVRNVLNTIATGEFIEIISTKSP</sequence>
<dbReference type="EMBL" id="SFCA01000021">
    <property type="protein sequence ID" value="TRT61946.1"/>
    <property type="molecule type" value="Genomic_DNA"/>
</dbReference>
<dbReference type="Proteomes" id="UP000316443">
    <property type="component" value="Unassembled WGS sequence"/>
</dbReference>
<dbReference type="Pfam" id="PF18480">
    <property type="entry name" value="DUF5615"/>
    <property type="match status" value="1"/>
</dbReference>
<evidence type="ECO:0000259" key="1">
    <source>
        <dbReference type="Pfam" id="PF18480"/>
    </source>
</evidence>
<reference evidence="2 3" key="1">
    <citation type="submission" date="2019-01" db="EMBL/GenBank/DDBJ databases">
        <title>Coherence of Microcystis species and biogeography revealed through population genomics.</title>
        <authorList>
            <person name="Perez-Carrascal O.M."/>
            <person name="Terrat Y."/>
            <person name="Giani A."/>
            <person name="Fortin N."/>
            <person name="Tromas N."/>
            <person name="Shapiro B.J."/>
        </authorList>
    </citation>
    <scope>NUCLEOTIDE SEQUENCE [LARGE SCALE GENOMIC DNA]</scope>
    <source>
        <strain evidence="2">Ma_QC_C_20070703_M131</strain>
    </source>
</reference>
<dbReference type="InterPro" id="IPR041049">
    <property type="entry name" value="DUF5615"/>
</dbReference>
<proteinExistence type="predicted"/>
<name>A0A551YLU5_MICAE</name>
<dbReference type="AlphaFoldDB" id="A0A551YLU5"/>
<organism evidence="2 3">
    <name type="scientific">Microcystis aeruginosa Ma_QC_C_20070703_M131</name>
    <dbReference type="NCBI Taxonomy" id="2486263"/>
    <lineage>
        <taxon>Bacteria</taxon>
        <taxon>Bacillati</taxon>
        <taxon>Cyanobacteriota</taxon>
        <taxon>Cyanophyceae</taxon>
        <taxon>Oscillatoriophycideae</taxon>
        <taxon>Chroococcales</taxon>
        <taxon>Microcystaceae</taxon>
        <taxon>Microcystis</taxon>
    </lineage>
</organism>